<evidence type="ECO:0000256" key="1">
    <source>
        <dbReference type="ARBA" id="ARBA00002510"/>
    </source>
</evidence>
<keyword evidence="12" id="KW-0170">Cobalt</keyword>
<evidence type="ECO:0000256" key="14">
    <source>
        <dbReference type="SAM" id="MobiDB-lite"/>
    </source>
</evidence>
<evidence type="ECO:0000256" key="10">
    <source>
        <dbReference type="ARBA" id="ARBA00023112"/>
    </source>
</evidence>
<dbReference type="Proteomes" id="UP000078389">
    <property type="component" value="Unassembled WGS sequence"/>
</dbReference>
<dbReference type="Pfam" id="PF03824">
    <property type="entry name" value="NicO"/>
    <property type="match status" value="2"/>
</dbReference>
<evidence type="ECO:0000256" key="2">
    <source>
        <dbReference type="ARBA" id="ARBA00004651"/>
    </source>
</evidence>
<dbReference type="GO" id="GO:0010045">
    <property type="term" value="P:response to nickel cation"/>
    <property type="evidence" value="ECO:0007669"/>
    <property type="project" value="TreeGrafter"/>
</dbReference>
<evidence type="ECO:0000256" key="8">
    <source>
        <dbReference type="ARBA" id="ARBA00022989"/>
    </source>
</evidence>
<accession>A0A178HQB7</accession>
<keyword evidence="11 13" id="KW-0472">Membrane</keyword>
<keyword evidence="7 13" id="KW-0812">Transmembrane</keyword>
<keyword evidence="4 13" id="KW-0813">Transport</keyword>
<dbReference type="GO" id="GO:0046583">
    <property type="term" value="F:monoatomic cation efflux transmembrane transporter activity"/>
    <property type="evidence" value="ECO:0007669"/>
    <property type="project" value="TreeGrafter"/>
</dbReference>
<feature type="transmembrane region" description="Helical" evidence="13">
    <location>
        <begin position="116"/>
        <end position="140"/>
    </location>
</feature>
<protein>
    <recommendedName>
        <fullName evidence="13">Nickel/cobalt efflux system</fullName>
    </recommendedName>
</protein>
<feature type="transmembrane region" description="Helical" evidence="13">
    <location>
        <begin position="293"/>
        <end position="315"/>
    </location>
</feature>
<dbReference type="InterPro" id="IPR011541">
    <property type="entry name" value="Ni/Co_transpt_high_affinity"/>
</dbReference>
<evidence type="ECO:0000256" key="7">
    <source>
        <dbReference type="ARBA" id="ARBA00022692"/>
    </source>
</evidence>
<evidence type="ECO:0000256" key="6">
    <source>
        <dbReference type="ARBA" id="ARBA00022596"/>
    </source>
</evidence>
<gene>
    <name evidence="15" type="ORF">A3840_16470</name>
</gene>
<keyword evidence="10" id="KW-0921">Nickel transport</keyword>
<evidence type="ECO:0000256" key="12">
    <source>
        <dbReference type="ARBA" id="ARBA00023285"/>
    </source>
</evidence>
<feature type="transmembrane region" description="Helical" evidence="13">
    <location>
        <begin position="248"/>
        <end position="273"/>
    </location>
</feature>
<feature type="transmembrane region" description="Helical" evidence="13">
    <location>
        <begin position="75"/>
        <end position="95"/>
    </location>
</feature>
<feature type="transmembrane region" description="Helical" evidence="13">
    <location>
        <begin position="220"/>
        <end position="242"/>
    </location>
</feature>
<dbReference type="GO" id="GO:0005886">
    <property type="term" value="C:plasma membrane"/>
    <property type="evidence" value="ECO:0007669"/>
    <property type="project" value="UniProtKB-SubCell"/>
</dbReference>
<evidence type="ECO:0000256" key="13">
    <source>
        <dbReference type="RuleBase" id="RU362101"/>
    </source>
</evidence>
<feature type="region of interest" description="Disordered" evidence="14">
    <location>
        <begin position="183"/>
        <end position="204"/>
    </location>
</feature>
<dbReference type="GO" id="GO:0015099">
    <property type="term" value="F:nickel cation transmembrane transporter activity"/>
    <property type="evidence" value="ECO:0007669"/>
    <property type="project" value="UniProtKB-UniRule"/>
</dbReference>
<evidence type="ECO:0000256" key="11">
    <source>
        <dbReference type="ARBA" id="ARBA00023136"/>
    </source>
</evidence>
<keyword evidence="9" id="KW-0406">Ion transport</keyword>
<organism evidence="15 16">
    <name type="scientific">Devosia elaeis</name>
    <dbReference type="NCBI Taxonomy" id="1770058"/>
    <lineage>
        <taxon>Bacteria</taxon>
        <taxon>Pseudomonadati</taxon>
        <taxon>Pseudomonadota</taxon>
        <taxon>Alphaproteobacteria</taxon>
        <taxon>Hyphomicrobiales</taxon>
        <taxon>Devosiaceae</taxon>
        <taxon>Devosia</taxon>
    </lineage>
</organism>
<keyword evidence="8 13" id="KW-1133">Transmembrane helix</keyword>
<dbReference type="PANTHER" id="PTHR40659:SF1">
    <property type="entry name" value="NICKEL_COBALT EFFLUX SYSTEM RCNA"/>
    <property type="match status" value="1"/>
</dbReference>
<comment type="caution">
    <text evidence="15">The sequence shown here is derived from an EMBL/GenBank/DDBJ whole genome shotgun (WGS) entry which is preliminary data.</text>
</comment>
<dbReference type="PANTHER" id="PTHR40659">
    <property type="entry name" value="NICKEL/COBALT EFFLUX SYSTEM RCNA"/>
    <property type="match status" value="1"/>
</dbReference>
<evidence type="ECO:0000256" key="4">
    <source>
        <dbReference type="ARBA" id="ARBA00022448"/>
    </source>
</evidence>
<comment type="subcellular location">
    <subcellularLocation>
        <location evidence="2 13">Cell membrane</location>
        <topology evidence="2 13">Multi-pass membrane protein</topology>
    </subcellularLocation>
</comment>
<dbReference type="AlphaFoldDB" id="A0A178HQB7"/>
<proteinExistence type="inferred from homology"/>
<sequence>MVVLSCGEAPPPATAIEAVNQVAEARPSVPFGGPPPEVGLNLPRTGFFGWLQNQQRDFYAAMTNALDALRSDWNAFWVLGGLSFLYGVFHAAGPGHGKVVISSYMLANERQLRQGIALSGVSALMQGVVAIGFVLVLAGILNLTSTALGEAAHWVGVISYGLVALLGLWLVLRKVFGWGHHHHGHHDHDHHGHEHHHDTHEHMHHAVGPADIKGDWREQLGVILAVGLRPCSGALVVLVFALSQGLLAAGIVSVLLMSLGTAITVAALASLAVLAKGLAGRIGGADSAIAGHVLWWAELLGAVSVLAFGVLLLIASL</sequence>
<dbReference type="GO" id="GO:0032025">
    <property type="term" value="P:response to cobalt ion"/>
    <property type="evidence" value="ECO:0007669"/>
    <property type="project" value="TreeGrafter"/>
</dbReference>
<evidence type="ECO:0000313" key="15">
    <source>
        <dbReference type="EMBL" id="OAM74214.1"/>
    </source>
</evidence>
<keyword evidence="6" id="KW-0533">Nickel</keyword>
<evidence type="ECO:0000313" key="16">
    <source>
        <dbReference type="Proteomes" id="UP000078389"/>
    </source>
</evidence>
<comment type="similarity">
    <text evidence="13">Belongs to the NiCoT transporter (TC 2.A.52) family.</text>
</comment>
<reference evidence="15 16" key="1">
    <citation type="submission" date="2016-03" db="EMBL/GenBank/DDBJ databases">
        <title>Genome sequencing of Devosia sp. S37.</title>
        <authorList>
            <person name="Mohd Nor M."/>
        </authorList>
    </citation>
    <scope>NUCLEOTIDE SEQUENCE [LARGE SCALE GENOMIC DNA]</scope>
    <source>
        <strain evidence="15 16">S37</strain>
    </source>
</reference>
<dbReference type="EMBL" id="LVVY01000124">
    <property type="protein sequence ID" value="OAM74214.1"/>
    <property type="molecule type" value="Genomic_DNA"/>
</dbReference>
<feature type="transmembrane region" description="Helical" evidence="13">
    <location>
        <begin position="152"/>
        <end position="172"/>
    </location>
</feature>
<dbReference type="GO" id="GO:0006824">
    <property type="term" value="P:cobalt ion transport"/>
    <property type="evidence" value="ECO:0007669"/>
    <property type="project" value="UniProtKB-KW"/>
</dbReference>
<feature type="compositionally biased region" description="Basic and acidic residues" evidence="14">
    <location>
        <begin position="186"/>
        <end position="201"/>
    </location>
</feature>
<keyword evidence="3" id="KW-0171">Cobalt transport</keyword>
<dbReference type="STRING" id="1770058.A3840_16470"/>
<evidence type="ECO:0000256" key="3">
    <source>
        <dbReference type="ARBA" id="ARBA00022426"/>
    </source>
</evidence>
<keyword evidence="5" id="KW-1003">Cell membrane</keyword>
<dbReference type="InterPro" id="IPR051224">
    <property type="entry name" value="NiCoT_RcnA"/>
</dbReference>
<comment type="function">
    <text evidence="1">Efflux system for nickel and cobalt.</text>
</comment>
<evidence type="ECO:0000256" key="5">
    <source>
        <dbReference type="ARBA" id="ARBA00022475"/>
    </source>
</evidence>
<keyword evidence="16" id="KW-1185">Reference proteome</keyword>
<evidence type="ECO:0000256" key="9">
    <source>
        <dbReference type="ARBA" id="ARBA00023065"/>
    </source>
</evidence>
<name>A0A178HQB7_9HYPH</name>